<evidence type="ECO:0000259" key="1">
    <source>
        <dbReference type="Pfam" id="PF18505"/>
    </source>
</evidence>
<reference evidence="2" key="1">
    <citation type="submission" date="2022-12" db="EMBL/GenBank/DDBJ databases">
        <title>Reference genome sequencing for broad-spectrum identification of bacterial and archaeal isolates by mass spectrometry.</title>
        <authorList>
            <person name="Sekiguchi Y."/>
            <person name="Tourlousse D.M."/>
        </authorList>
    </citation>
    <scope>NUCLEOTIDE SEQUENCE</scope>
    <source>
        <strain evidence="2">ASRB1</strain>
    </source>
</reference>
<comment type="caution">
    <text evidence="2">The sequence shown here is derived from an EMBL/GenBank/DDBJ whole genome shotgun (WGS) entry which is preliminary data.</text>
</comment>
<proteinExistence type="predicted"/>
<accession>A0A9W6CXH3</accession>
<dbReference type="AlphaFoldDB" id="A0A9W6CXH3"/>
<name>A0A9W6CXH3_9BACT</name>
<gene>
    <name evidence="2" type="ORF">DAMNIGENAA_10790</name>
</gene>
<dbReference type="Proteomes" id="UP001144372">
    <property type="component" value="Unassembled WGS sequence"/>
</dbReference>
<evidence type="ECO:0000313" key="2">
    <source>
        <dbReference type="EMBL" id="GLI33646.1"/>
    </source>
</evidence>
<organism evidence="2 3">
    <name type="scientific">Desulforhabdus amnigena</name>
    <dbReference type="NCBI Taxonomy" id="40218"/>
    <lineage>
        <taxon>Bacteria</taxon>
        <taxon>Pseudomonadati</taxon>
        <taxon>Thermodesulfobacteriota</taxon>
        <taxon>Syntrophobacteria</taxon>
        <taxon>Syntrophobacterales</taxon>
        <taxon>Syntrophobacteraceae</taxon>
        <taxon>Desulforhabdus</taxon>
    </lineage>
</organism>
<dbReference type="Pfam" id="PF18505">
    <property type="entry name" value="DUF5619"/>
    <property type="match status" value="1"/>
</dbReference>
<dbReference type="EMBL" id="BSDR01000001">
    <property type="protein sequence ID" value="GLI33646.1"/>
    <property type="molecule type" value="Genomic_DNA"/>
</dbReference>
<dbReference type="Gene3D" id="3.30.1490.340">
    <property type="match status" value="1"/>
</dbReference>
<dbReference type="InterPro" id="IPR041145">
    <property type="entry name" value="DUF5619"/>
</dbReference>
<keyword evidence="3" id="KW-1185">Reference proteome</keyword>
<feature type="domain" description="DUF5619" evidence="1">
    <location>
        <begin position="15"/>
        <end position="63"/>
    </location>
</feature>
<evidence type="ECO:0000313" key="3">
    <source>
        <dbReference type="Proteomes" id="UP001144372"/>
    </source>
</evidence>
<protein>
    <recommendedName>
        <fullName evidence="1">DUF5619 domain-containing protein</fullName>
    </recommendedName>
</protein>
<sequence>MSGCVELTKAMLKDPINLHIQSEWLDFEAARRIADRKAHEMAPFSMLLAWFDKRKAEFSPKVE</sequence>